<evidence type="ECO:0000313" key="2">
    <source>
        <dbReference type="Proteomes" id="UP000051162"/>
    </source>
</evidence>
<reference evidence="1 2" key="1">
    <citation type="journal article" date="2015" name="Genome Announc.">
        <title>Expanding the biotechnology potential of lactobacilli through comparative genomics of 213 strains and associated genera.</title>
        <authorList>
            <person name="Sun Z."/>
            <person name="Harris H.M."/>
            <person name="McCann A."/>
            <person name="Guo C."/>
            <person name="Argimon S."/>
            <person name="Zhang W."/>
            <person name="Yang X."/>
            <person name="Jeffery I.B."/>
            <person name="Cooney J.C."/>
            <person name="Kagawa T.F."/>
            <person name="Liu W."/>
            <person name="Song Y."/>
            <person name="Salvetti E."/>
            <person name="Wrobel A."/>
            <person name="Rasinkangas P."/>
            <person name="Parkhill J."/>
            <person name="Rea M.C."/>
            <person name="O'Sullivan O."/>
            <person name="Ritari J."/>
            <person name="Douillard F.P."/>
            <person name="Paul Ross R."/>
            <person name="Yang R."/>
            <person name="Briner A.E."/>
            <person name="Felis G.E."/>
            <person name="de Vos W.M."/>
            <person name="Barrangou R."/>
            <person name="Klaenhammer T.R."/>
            <person name="Caufield P.W."/>
            <person name="Cui Y."/>
            <person name="Zhang H."/>
            <person name="O'Toole P.W."/>
        </authorList>
    </citation>
    <scope>NUCLEOTIDE SEQUENCE [LARGE SCALE GENOMIC DNA]</scope>
    <source>
        <strain evidence="1 2">DSM 19117</strain>
    </source>
</reference>
<dbReference type="EMBL" id="AZDT01000025">
    <property type="protein sequence ID" value="KRK76139.1"/>
    <property type="molecule type" value="Genomic_DNA"/>
</dbReference>
<evidence type="ECO:0008006" key="3">
    <source>
        <dbReference type="Google" id="ProtNLM"/>
    </source>
</evidence>
<dbReference type="AlphaFoldDB" id="A0A0R1JYZ4"/>
<dbReference type="InterPro" id="IPR012505">
    <property type="entry name" value="YbbR"/>
</dbReference>
<dbReference type="Proteomes" id="UP000051162">
    <property type="component" value="Unassembled WGS sequence"/>
</dbReference>
<dbReference type="InterPro" id="IPR053154">
    <property type="entry name" value="c-di-AMP_regulator"/>
</dbReference>
<evidence type="ECO:0000313" key="1">
    <source>
        <dbReference type="EMBL" id="KRK76139.1"/>
    </source>
</evidence>
<accession>A0A0R1JYZ4</accession>
<proteinExistence type="predicted"/>
<dbReference type="RefSeq" id="WP_056944130.1">
    <property type="nucleotide sequence ID" value="NZ_AZDT01000025.1"/>
</dbReference>
<dbReference type="GeneID" id="84783656"/>
<comment type="caution">
    <text evidence="1">The sequence shown here is derived from an EMBL/GenBank/DDBJ whole genome shotgun (WGS) entry which is preliminary data.</text>
</comment>
<dbReference type="PANTHER" id="PTHR37804">
    <property type="entry name" value="CDAA REGULATORY PROTEIN CDAR"/>
    <property type="match status" value="1"/>
</dbReference>
<sequence>MKNEHYTTWVYRILALILAVLLFLYVNSTQSSSGQQATNSGKTSLTATKTVTVSVPLQLNVNSNKYFVTGYPERVKVTLKGPLALVTTTANTQNFKVYASLSDLGTGKHRVTLHQEGLNREIQSTINPEKITVDIEPRRTVSFPVKVRFNQQNIAAGYTAGKPTTDVTSVKATGAANEIARVSQVIAQLSVPQNTKKTLNSQAVIEALDKSGKTVNVILTPSTTTVNLPITSKGASKKVDVKLNAKNGASGKTYKLSSSTTSVKAFGSSAQLKALDNCQVDVDVSDVKRQATKTVTLDTNDNDVTAFDPATIQVTVKASQK</sequence>
<dbReference type="Pfam" id="PF07949">
    <property type="entry name" value="YbbR"/>
    <property type="match status" value="3"/>
</dbReference>
<keyword evidence="2" id="KW-1185">Reference proteome</keyword>
<gene>
    <name evidence="1" type="ORF">FD30_GL001615</name>
</gene>
<name>A0A0R1JYZ4_9LACO</name>
<dbReference type="OrthoDB" id="2139417at2"/>
<dbReference type="Gene3D" id="2.170.120.30">
    <property type="match status" value="1"/>
</dbReference>
<dbReference type="Gene3D" id="2.170.120.40">
    <property type="entry name" value="YbbR-like domain"/>
    <property type="match status" value="2"/>
</dbReference>
<dbReference type="PATRIC" id="fig|1423773.3.peg.1658"/>
<dbReference type="PANTHER" id="PTHR37804:SF1">
    <property type="entry name" value="CDAA REGULATORY PROTEIN CDAR"/>
    <property type="match status" value="1"/>
</dbReference>
<protein>
    <recommendedName>
        <fullName evidence="3">Cell surface protein</fullName>
    </recommendedName>
</protein>
<organism evidence="1 2">
    <name type="scientific">Levilactobacillus namurensis DSM 19117</name>
    <dbReference type="NCBI Taxonomy" id="1423773"/>
    <lineage>
        <taxon>Bacteria</taxon>
        <taxon>Bacillati</taxon>
        <taxon>Bacillota</taxon>
        <taxon>Bacilli</taxon>
        <taxon>Lactobacillales</taxon>
        <taxon>Lactobacillaceae</taxon>
        <taxon>Levilactobacillus</taxon>
    </lineage>
</organism>
<dbReference type="STRING" id="1423773.FD30_GL001615"/>